<dbReference type="PANTHER" id="PTHR36978">
    <property type="entry name" value="P-LOOP CONTAINING NUCLEOTIDE TRIPHOSPHATE HYDROLASE"/>
    <property type="match status" value="1"/>
</dbReference>
<dbReference type="KEGG" id="snep:Enr13x_11390"/>
<reference evidence="1 2" key="1">
    <citation type="submission" date="2019-03" db="EMBL/GenBank/DDBJ databases">
        <title>Deep-cultivation of Planctomycetes and their phenomic and genomic characterization uncovers novel biology.</title>
        <authorList>
            <person name="Wiegand S."/>
            <person name="Jogler M."/>
            <person name="Boedeker C."/>
            <person name="Pinto D."/>
            <person name="Vollmers J."/>
            <person name="Rivas-Marin E."/>
            <person name="Kohn T."/>
            <person name="Peeters S.H."/>
            <person name="Heuer A."/>
            <person name="Rast P."/>
            <person name="Oberbeckmann S."/>
            <person name="Bunk B."/>
            <person name="Jeske O."/>
            <person name="Meyerdierks A."/>
            <person name="Storesund J.E."/>
            <person name="Kallscheuer N."/>
            <person name="Luecker S."/>
            <person name="Lage O.M."/>
            <person name="Pohl T."/>
            <person name="Merkel B.J."/>
            <person name="Hornburger P."/>
            <person name="Mueller R.-W."/>
            <person name="Bruemmer F."/>
            <person name="Labrenz M."/>
            <person name="Spormann A.M."/>
            <person name="Op den Camp H."/>
            <person name="Overmann J."/>
            <person name="Amann R."/>
            <person name="Jetten M.S.M."/>
            <person name="Mascher T."/>
            <person name="Medema M.H."/>
            <person name="Devos D.P."/>
            <person name="Kaster A.-K."/>
            <person name="Ovreas L."/>
            <person name="Rohde M."/>
            <person name="Galperin M.Y."/>
            <person name="Jogler C."/>
        </authorList>
    </citation>
    <scope>NUCLEOTIDE SEQUENCE [LARGE SCALE GENOMIC DNA]</scope>
    <source>
        <strain evidence="1 2">Enr13</strain>
    </source>
</reference>
<dbReference type="Proteomes" id="UP000319004">
    <property type="component" value="Chromosome"/>
</dbReference>
<sequence>MSVSGGRKVFCLGLSRTGTTSLCLGLEALGLKTKHFPFELFARPEVIWAQKFYPKIKRSLSRRWQLRKELKALRLHDPVVTLNSYDAFGDLPIPLFFKELDGAFPDAKFIYTTRQIDSWLDSMEWLLERGRYERGWTTGELADEMHFAIYNSARFDKPRLAKAFLDHEQCVREHFDGREGKLCTIDISRGELTFERICQFLGLPVPSGPFPTANAK</sequence>
<dbReference type="Pfam" id="PF17784">
    <property type="entry name" value="Sulfotransfer_4"/>
    <property type="match status" value="1"/>
</dbReference>
<keyword evidence="2" id="KW-1185">Reference proteome</keyword>
<dbReference type="EMBL" id="CP037423">
    <property type="protein sequence ID" value="QDV41301.1"/>
    <property type="molecule type" value="Genomic_DNA"/>
</dbReference>
<dbReference type="RefSeq" id="WP_145385042.1">
    <property type="nucleotide sequence ID" value="NZ_CP037423.1"/>
</dbReference>
<protein>
    <recommendedName>
        <fullName evidence="3">Sulfotransferase family protein</fullName>
    </recommendedName>
</protein>
<evidence type="ECO:0000313" key="1">
    <source>
        <dbReference type="EMBL" id="QDV41301.1"/>
    </source>
</evidence>
<proteinExistence type="predicted"/>
<gene>
    <name evidence="1" type="ORF">Enr13x_11390</name>
</gene>
<dbReference type="OrthoDB" id="285690at2"/>
<dbReference type="AlphaFoldDB" id="A0A518HKD9"/>
<dbReference type="InterPro" id="IPR040632">
    <property type="entry name" value="Sulfotransfer_4"/>
</dbReference>
<evidence type="ECO:0000313" key="2">
    <source>
        <dbReference type="Proteomes" id="UP000319004"/>
    </source>
</evidence>
<accession>A0A518HKD9</accession>
<dbReference type="InterPro" id="IPR027417">
    <property type="entry name" value="P-loop_NTPase"/>
</dbReference>
<dbReference type="PANTHER" id="PTHR36978:SF4">
    <property type="entry name" value="P-LOOP CONTAINING NUCLEOSIDE TRIPHOSPHATE HYDROLASE PROTEIN"/>
    <property type="match status" value="1"/>
</dbReference>
<evidence type="ECO:0008006" key="3">
    <source>
        <dbReference type="Google" id="ProtNLM"/>
    </source>
</evidence>
<dbReference type="Gene3D" id="3.40.50.300">
    <property type="entry name" value="P-loop containing nucleotide triphosphate hydrolases"/>
    <property type="match status" value="1"/>
</dbReference>
<organism evidence="1 2">
    <name type="scientific">Stieleria neptunia</name>
    <dbReference type="NCBI Taxonomy" id="2527979"/>
    <lineage>
        <taxon>Bacteria</taxon>
        <taxon>Pseudomonadati</taxon>
        <taxon>Planctomycetota</taxon>
        <taxon>Planctomycetia</taxon>
        <taxon>Pirellulales</taxon>
        <taxon>Pirellulaceae</taxon>
        <taxon>Stieleria</taxon>
    </lineage>
</organism>
<name>A0A518HKD9_9BACT</name>
<dbReference type="SUPFAM" id="SSF52540">
    <property type="entry name" value="P-loop containing nucleoside triphosphate hydrolases"/>
    <property type="match status" value="1"/>
</dbReference>